<dbReference type="GO" id="GO:0043399">
    <property type="term" value="F:tRNA adenosine(64)-2'-O-ribosylphosphate transferase activity"/>
    <property type="evidence" value="ECO:0007669"/>
    <property type="project" value="InterPro"/>
</dbReference>
<protein>
    <submittedName>
        <fullName evidence="4">tRNA a64-2'-O-ribosylphosphate transferase</fullName>
    </submittedName>
</protein>
<dbReference type="Pfam" id="PF17184">
    <property type="entry name" value="Rit1_C"/>
    <property type="match status" value="1"/>
</dbReference>
<dbReference type="InterPro" id="IPR029021">
    <property type="entry name" value="Prot-tyrosine_phosphatase-like"/>
</dbReference>
<name>A0A8E2E4S1_9PEZI</name>
<organism evidence="4 5">
    <name type="scientific">Lepidopterella palustris CBS 459.81</name>
    <dbReference type="NCBI Taxonomy" id="1314670"/>
    <lineage>
        <taxon>Eukaryota</taxon>
        <taxon>Fungi</taxon>
        <taxon>Dikarya</taxon>
        <taxon>Ascomycota</taxon>
        <taxon>Pezizomycotina</taxon>
        <taxon>Dothideomycetes</taxon>
        <taxon>Pleosporomycetidae</taxon>
        <taxon>Mytilinidiales</taxon>
        <taxon>Argynnaceae</taxon>
        <taxon>Lepidopterella</taxon>
    </lineage>
</organism>
<evidence type="ECO:0000259" key="3">
    <source>
        <dbReference type="Pfam" id="PF17184"/>
    </source>
</evidence>
<evidence type="ECO:0000259" key="2">
    <source>
        <dbReference type="Pfam" id="PF04179"/>
    </source>
</evidence>
<dbReference type="InterPro" id="IPR007306">
    <property type="entry name" value="Rit1"/>
</dbReference>
<sequence>MSQPLKTSDIIFPSQSTDFSATLSSLKRSALSIFNRLNSISQDAEFVCSVADAYNLPLIANERCGSWYIPPPRKASSAYFKSTDGHTGEWSFSLRRLNIQVLDIVGHNDGCVIVDSTRRGKNMPDALSKTVPIWCCVWNRLFFPEIPDHPLHTPPQSISPSEHSQIEARLASFVHQVQELNLPLATLRRRISKPLRPIWVTVESTLPFVPPVFLDFHPVILCTSSRRVRGGEVSESGYVQGAGDDSEVWACGLTPSLFWKHREQFLRTNEEDLPGLITRLVEGDSESTKGNPVPIKPTSNLYVGSTDLGSASGFDAVISCGEDPVEVLQAKLKSKYLHLKCRAGKLGSRDLRDELPKLETFFMTLRELPETILVCCHTGKDLSLGVALAILCIYTDDEGTISTHPTSLTVSKPFIRQRLSWITTSLPTANPSRSTLQSINSHLIRPSPPHKNQSSTSSSTSPAPRPSPAL</sequence>
<dbReference type="InterPro" id="IPR033449">
    <property type="entry name" value="Rit1_N"/>
</dbReference>
<accession>A0A8E2E4S1</accession>
<evidence type="ECO:0000313" key="5">
    <source>
        <dbReference type="Proteomes" id="UP000250266"/>
    </source>
</evidence>
<dbReference type="Proteomes" id="UP000250266">
    <property type="component" value="Unassembled WGS sequence"/>
</dbReference>
<keyword evidence="4" id="KW-0808">Transferase</keyword>
<dbReference type="PANTHER" id="PTHR31811:SF0">
    <property type="entry name" value="TRNA A64-2'-O-RIBOSYLPHOSPHATE TRANSFERASE"/>
    <property type="match status" value="1"/>
</dbReference>
<proteinExistence type="predicted"/>
<feature type="domain" description="Rit1 DUSP-like" evidence="2">
    <location>
        <begin position="335"/>
        <end position="443"/>
    </location>
</feature>
<dbReference type="AlphaFoldDB" id="A0A8E2E4S1"/>
<dbReference type="OrthoDB" id="45256at2759"/>
<gene>
    <name evidence="4" type="ORF">K432DRAFT_124209</name>
</gene>
<feature type="compositionally biased region" description="Low complexity" evidence="1">
    <location>
        <begin position="450"/>
        <end position="462"/>
    </location>
</feature>
<feature type="domain" description="Rit1 N-terminal" evidence="3">
    <location>
        <begin position="26"/>
        <end position="282"/>
    </location>
</feature>
<evidence type="ECO:0000256" key="1">
    <source>
        <dbReference type="SAM" id="MobiDB-lite"/>
    </source>
</evidence>
<dbReference type="PANTHER" id="PTHR31811">
    <property type="entry name" value="TRNA A64-2'-O-RIBOSYLPHOSPHATE TRANSFERASE"/>
    <property type="match status" value="1"/>
</dbReference>
<keyword evidence="5" id="KW-1185">Reference proteome</keyword>
<dbReference type="GO" id="GO:0019988">
    <property type="term" value="P:charged-tRNA amino acid modification"/>
    <property type="evidence" value="ECO:0007669"/>
    <property type="project" value="InterPro"/>
</dbReference>
<evidence type="ECO:0000313" key="4">
    <source>
        <dbReference type="EMBL" id="OCK77273.1"/>
    </source>
</evidence>
<dbReference type="Gene3D" id="3.90.190.10">
    <property type="entry name" value="Protein tyrosine phosphatase superfamily"/>
    <property type="match status" value="1"/>
</dbReference>
<dbReference type="GO" id="GO:0005737">
    <property type="term" value="C:cytoplasm"/>
    <property type="evidence" value="ECO:0007669"/>
    <property type="project" value="TreeGrafter"/>
</dbReference>
<dbReference type="PIRSF" id="PIRSF007747">
    <property type="entry name" value="Ribosyl_Ptfrase"/>
    <property type="match status" value="1"/>
</dbReference>
<dbReference type="Pfam" id="PF04179">
    <property type="entry name" value="Init_tRNA_PT"/>
    <property type="match status" value="1"/>
</dbReference>
<dbReference type="InterPro" id="IPR033421">
    <property type="entry name" value="Rit1_DUSP-like"/>
</dbReference>
<dbReference type="EMBL" id="KV745141">
    <property type="protein sequence ID" value="OCK77273.1"/>
    <property type="molecule type" value="Genomic_DNA"/>
</dbReference>
<feature type="region of interest" description="Disordered" evidence="1">
    <location>
        <begin position="442"/>
        <end position="470"/>
    </location>
</feature>
<reference evidence="4 5" key="1">
    <citation type="journal article" date="2016" name="Nat. Commun.">
        <title>Ectomycorrhizal ecology is imprinted in the genome of the dominant symbiotic fungus Cenococcum geophilum.</title>
        <authorList>
            <consortium name="DOE Joint Genome Institute"/>
            <person name="Peter M."/>
            <person name="Kohler A."/>
            <person name="Ohm R.A."/>
            <person name="Kuo A."/>
            <person name="Krutzmann J."/>
            <person name="Morin E."/>
            <person name="Arend M."/>
            <person name="Barry K.W."/>
            <person name="Binder M."/>
            <person name="Choi C."/>
            <person name="Clum A."/>
            <person name="Copeland A."/>
            <person name="Grisel N."/>
            <person name="Haridas S."/>
            <person name="Kipfer T."/>
            <person name="LaButti K."/>
            <person name="Lindquist E."/>
            <person name="Lipzen A."/>
            <person name="Maire R."/>
            <person name="Meier B."/>
            <person name="Mihaltcheva S."/>
            <person name="Molinier V."/>
            <person name="Murat C."/>
            <person name="Poggeler S."/>
            <person name="Quandt C.A."/>
            <person name="Sperisen C."/>
            <person name="Tritt A."/>
            <person name="Tisserant E."/>
            <person name="Crous P.W."/>
            <person name="Henrissat B."/>
            <person name="Nehls U."/>
            <person name="Egli S."/>
            <person name="Spatafora J.W."/>
            <person name="Grigoriev I.V."/>
            <person name="Martin F.M."/>
        </authorList>
    </citation>
    <scope>NUCLEOTIDE SEQUENCE [LARGE SCALE GENOMIC DNA]</scope>
    <source>
        <strain evidence="4 5">CBS 459.81</strain>
    </source>
</reference>